<organism evidence="1 2">
    <name type="scientific">Bacillus safensis</name>
    <dbReference type="NCBI Taxonomy" id="561879"/>
    <lineage>
        <taxon>Bacteria</taxon>
        <taxon>Bacillati</taxon>
        <taxon>Bacillota</taxon>
        <taxon>Bacilli</taxon>
        <taxon>Bacillales</taxon>
        <taxon>Bacillaceae</taxon>
        <taxon>Bacillus</taxon>
    </lineage>
</organism>
<evidence type="ECO:0000313" key="1">
    <source>
        <dbReference type="EMBL" id="BBP86979.1"/>
    </source>
</evidence>
<name>A0A5S9M4Z1_BACIA</name>
<accession>A0A5S9M4Z1</accession>
<dbReference type="Proteomes" id="UP000464658">
    <property type="component" value="Chromosome"/>
</dbReference>
<protein>
    <submittedName>
        <fullName evidence="1">Uncharacterized protein</fullName>
    </submittedName>
</protein>
<dbReference type="Gene3D" id="3.40.190.290">
    <property type="match status" value="1"/>
</dbReference>
<evidence type="ECO:0000313" key="2">
    <source>
        <dbReference type="Proteomes" id="UP000464658"/>
    </source>
</evidence>
<sequence length="71" mass="8234">MTVVPKMVAQEDRNGVIYLHIDSCPTRTLVFAYVEERYLTKAAQAFMDLYQNEGKLNKRLIKRKKQGSTLL</sequence>
<proteinExistence type="predicted"/>
<dbReference type="AlphaFoldDB" id="A0A5S9M4Z1"/>
<reference evidence="1 2" key="1">
    <citation type="submission" date="2019-12" db="EMBL/GenBank/DDBJ databases">
        <title>Full genome sequence of a Bacillus safensis strain isolated from commercially available natto in Indonesia.</title>
        <authorList>
            <person name="Yoshida M."/>
            <person name="Uomi M."/>
            <person name="Waturangi D."/>
            <person name="Ekaputri J.J."/>
            <person name="Setiamarga D.H.E."/>
        </authorList>
    </citation>
    <scope>NUCLEOTIDE SEQUENCE [LARGE SCALE GENOMIC DNA]</scope>
    <source>
        <strain evidence="1 2">IDN1</strain>
    </source>
</reference>
<gene>
    <name evidence="1" type="ORF">BsIDN1_05970</name>
</gene>
<dbReference type="EMBL" id="AP021906">
    <property type="protein sequence ID" value="BBP86979.1"/>
    <property type="molecule type" value="Genomic_DNA"/>
</dbReference>